<evidence type="ECO:0000313" key="3">
    <source>
        <dbReference type="EMBL" id="CAD9973089.1"/>
    </source>
</evidence>
<keyword evidence="2" id="KW-1133">Transmembrane helix</keyword>
<gene>
    <name evidence="3" type="ORF">APAL1065_LOCUS15286</name>
</gene>
<protein>
    <submittedName>
        <fullName evidence="3">Uncharacterized protein</fullName>
    </submittedName>
</protein>
<accession>A0A7S3DR59</accession>
<feature type="compositionally biased region" description="Basic and acidic residues" evidence="1">
    <location>
        <begin position="96"/>
        <end position="108"/>
    </location>
</feature>
<keyword evidence="2" id="KW-0812">Transmembrane</keyword>
<dbReference type="AlphaFoldDB" id="A0A7S3DR59"/>
<proteinExistence type="predicted"/>
<feature type="region of interest" description="Disordered" evidence="1">
    <location>
        <begin position="1"/>
        <end position="108"/>
    </location>
</feature>
<feature type="transmembrane region" description="Helical" evidence="2">
    <location>
        <begin position="121"/>
        <end position="142"/>
    </location>
</feature>
<feature type="compositionally biased region" description="Basic and acidic residues" evidence="1">
    <location>
        <begin position="69"/>
        <end position="78"/>
    </location>
</feature>
<feature type="compositionally biased region" description="Basic and acidic residues" evidence="1">
    <location>
        <begin position="30"/>
        <end position="48"/>
    </location>
</feature>
<name>A0A7S3DR59_9STRA</name>
<feature type="compositionally biased region" description="Acidic residues" evidence="1">
    <location>
        <begin position="79"/>
        <end position="95"/>
    </location>
</feature>
<keyword evidence="2" id="KW-0472">Membrane</keyword>
<evidence type="ECO:0000256" key="1">
    <source>
        <dbReference type="SAM" id="MobiDB-lite"/>
    </source>
</evidence>
<reference evidence="3" key="1">
    <citation type="submission" date="2021-01" db="EMBL/GenBank/DDBJ databases">
        <authorList>
            <person name="Corre E."/>
            <person name="Pelletier E."/>
            <person name="Niang G."/>
            <person name="Scheremetjew M."/>
            <person name="Finn R."/>
            <person name="Kale V."/>
            <person name="Holt S."/>
            <person name="Cochrane G."/>
            <person name="Meng A."/>
            <person name="Brown T."/>
            <person name="Cohen L."/>
        </authorList>
    </citation>
    <scope>NUCLEOTIDE SEQUENCE</scope>
    <source>
        <strain evidence="3">CCMP125</strain>
    </source>
</reference>
<sequence>MSTGTAREGSSIMKRENILGQPPRSENLVDLEHGGNEDDHGYDNHDEEGASTGASSQFLEDGVVPNTNKGREDEKWDSDYDEEDDQDEEDDDQSPDQERDESAEIRKLAQRETTRVRIWKVILLAIIAATAAAVTAGTYRILKQEEEDDFETAVSKQTRLNDED</sequence>
<dbReference type="EMBL" id="HBHT01022789">
    <property type="protein sequence ID" value="CAD9973089.1"/>
    <property type="molecule type" value="Transcribed_RNA"/>
</dbReference>
<evidence type="ECO:0000256" key="2">
    <source>
        <dbReference type="SAM" id="Phobius"/>
    </source>
</evidence>
<organism evidence="3">
    <name type="scientific">Entomoneis paludosa</name>
    <dbReference type="NCBI Taxonomy" id="265537"/>
    <lineage>
        <taxon>Eukaryota</taxon>
        <taxon>Sar</taxon>
        <taxon>Stramenopiles</taxon>
        <taxon>Ochrophyta</taxon>
        <taxon>Bacillariophyta</taxon>
        <taxon>Bacillariophyceae</taxon>
        <taxon>Bacillariophycidae</taxon>
        <taxon>Entomoneidaceae</taxon>
        <taxon>Entomoneis</taxon>
    </lineage>
</organism>